<accession>A0ABW0HTI3</accession>
<name>A0ABW0HTI3_9BACL</name>
<evidence type="ECO:0000259" key="1">
    <source>
        <dbReference type="PROSITE" id="PS50851"/>
    </source>
</evidence>
<gene>
    <name evidence="2" type="ORF">ACFPOF_17485</name>
</gene>
<dbReference type="PROSITE" id="PS50851">
    <property type="entry name" value="CHEW"/>
    <property type="match status" value="1"/>
</dbReference>
<dbReference type="Gene3D" id="2.30.30.40">
    <property type="entry name" value="SH3 Domains"/>
    <property type="match status" value="1"/>
</dbReference>
<organism evidence="2 3">
    <name type="scientific">Cohnella soli</name>
    <dbReference type="NCBI Taxonomy" id="425005"/>
    <lineage>
        <taxon>Bacteria</taxon>
        <taxon>Bacillati</taxon>
        <taxon>Bacillota</taxon>
        <taxon>Bacilli</taxon>
        <taxon>Bacillales</taxon>
        <taxon>Paenibacillaceae</taxon>
        <taxon>Cohnella</taxon>
    </lineage>
</organism>
<dbReference type="PANTHER" id="PTHR22617">
    <property type="entry name" value="CHEMOTAXIS SENSOR HISTIDINE KINASE-RELATED"/>
    <property type="match status" value="1"/>
</dbReference>
<dbReference type="InterPro" id="IPR039315">
    <property type="entry name" value="CheW"/>
</dbReference>
<evidence type="ECO:0000313" key="2">
    <source>
        <dbReference type="EMBL" id="MFC5404530.1"/>
    </source>
</evidence>
<proteinExistence type="predicted"/>
<protein>
    <submittedName>
        <fullName evidence="2">Chemotaxis protein CheW</fullName>
    </submittedName>
</protein>
<dbReference type="RefSeq" id="WP_378134915.1">
    <property type="nucleotide sequence ID" value="NZ_JBHSMI010000028.1"/>
</dbReference>
<dbReference type="EMBL" id="JBHSMI010000028">
    <property type="protein sequence ID" value="MFC5404530.1"/>
    <property type="molecule type" value="Genomic_DNA"/>
</dbReference>
<sequence>MSDYIVIGLNGEPYALPLADIQEIIKRQPVTEVPCDKPYVKGIMNLRGRIVPVIGLGDRIGMPEAEASPASRIVVVSAEDGDIGVCVDVVEQVASLEEVLPPTTEQTGGVSRGYLSGIGKLNGRLIGVLDLKAVLGQKEVR</sequence>
<dbReference type="InterPro" id="IPR036061">
    <property type="entry name" value="CheW-like_dom_sf"/>
</dbReference>
<dbReference type="SUPFAM" id="SSF50341">
    <property type="entry name" value="CheW-like"/>
    <property type="match status" value="1"/>
</dbReference>
<comment type="caution">
    <text evidence="2">The sequence shown here is derived from an EMBL/GenBank/DDBJ whole genome shotgun (WGS) entry which is preliminary data.</text>
</comment>
<dbReference type="SMART" id="SM00260">
    <property type="entry name" value="CheW"/>
    <property type="match status" value="1"/>
</dbReference>
<feature type="domain" description="CheW-like" evidence="1">
    <location>
        <begin position="1"/>
        <end position="140"/>
    </location>
</feature>
<dbReference type="Proteomes" id="UP001596113">
    <property type="component" value="Unassembled WGS sequence"/>
</dbReference>
<reference evidence="3" key="1">
    <citation type="journal article" date="2019" name="Int. J. Syst. Evol. Microbiol.">
        <title>The Global Catalogue of Microorganisms (GCM) 10K type strain sequencing project: providing services to taxonomists for standard genome sequencing and annotation.</title>
        <authorList>
            <consortium name="The Broad Institute Genomics Platform"/>
            <consortium name="The Broad Institute Genome Sequencing Center for Infectious Disease"/>
            <person name="Wu L."/>
            <person name="Ma J."/>
        </authorList>
    </citation>
    <scope>NUCLEOTIDE SEQUENCE [LARGE SCALE GENOMIC DNA]</scope>
    <source>
        <strain evidence="3">CGMCC 1.18575</strain>
    </source>
</reference>
<dbReference type="Gene3D" id="2.40.50.180">
    <property type="entry name" value="CheA-289, Domain 4"/>
    <property type="match status" value="1"/>
</dbReference>
<dbReference type="PANTHER" id="PTHR22617:SF23">
    <property type="entry name" value="CHEMOTAXIS PROTEIN CHEW"/>
    <property type="match status" value="1"/>
</dbReference>
<evidence type="ECO:0000313" key="3">
    <source>
        <dbReference type="Proteomes" id="UP001596113"/>
    </source>
</evidence>
<keyword evidence="3" id="KW-1185">Reference proteome</keyword>
<dbReference type="InterPro" id="IPR002545">
    <property type="entry name" value="CheW-lke_dom"/>
</dbReference>
<dbReference type="Pfam" id="PF01584">
    <property type="entry name" value="CheW"/>
    <property type="match status" value="1"/>
</dbReference>